<keyword evidence="2" id="KW-0479">Metal-binding</keyword>
<feature type="compositionally biased region" description="Polar residues" evidence="8">
    <location>
        <begin position="659"/>
        <end position="668"/>
    </location>
</feature>
<dbReference type="InterPro" id="IPR011124">
    <property type="entry name" value="Znf_CW"/>
</dbReference>
<dbReference type="InterPro" id="IPR036890">
    <property type="entry name" value="HATPase_C_sf"/>
</dbReference>
<evidence type="ECO:0000313" key="11">
    <source>
        <dbReference type="RefSeq" id="XP_032828535.1"/>
    </source>
</evidence>
<feature type="domain" description="CW-type" evidence="9">
    <location>
        <begin position="415"/>
        <end position="465"/>
    </location>
</feature>
<dbReference type="GO" id="GO:0008270">
    <property type="term" value="F:zinc ion binding"/>
    <property type="evidence" value="ECO:0007669"/>
    <property type="project" value="UniProtKB-KW"/>
</dbReference>
<comment type="subcellular location">
    <subcellularLocation>
        <location evidence="1">Nucleus</location>
    </subcellularLocation>
</comment>
<evidence type="ECO:0000256" key="1">
    <source>
        <dbReference type="ARBA" id="ARBA00004123"/>
    </source>
</evidence>
<dbReference type="Gene3D" id="3.30.565.10">
    <property type="entry name" value="Histidine kinase-like ATPase, C-terminal domain"/>
    <property type="match status" value="1"/>
</dbReference>
<dbReference type="InterPro" id="IPR045261">
    <property type="entry name" value="MORC_ATPase"/>
</dbReference>
<protein>
    <submittedName>
        <fullName evidence="11">MORC family CW-type zinc finger protein 3-like isoform X1</fullName>
    </submittedName>
</protein>
<evidence type="ECO:0000256" key="8">
    <source>
        <dbReference type="SAM" id="MobiDB-lite"/>
    </source>
</evidence>
<feature type="coiled-coil region" evidence="7">
    <location>
        <begin position="580"/>
        <end position="610"/>
    </location>
</feature>
<evidence type="ECO:0000256" key="2">
    <source>
        <dbReference type="ARBA" id="ARBA00022723"/>
    </source>
</evidence>
<dbReference type="PROSITE" id="PS51050">
    <property type="entry name" value="ZF_CW"/>
    <property type="match status" value="1"/>
</dbReference>
<dbReference type="Gene3D" id="3.30.40.100">
    <property type="match status" value="1"/>
</dbReference>
<dbReference type="Pfam" id="PF17942">
    <property type="entry name" value="Morc6_S5"/>
    <property type="match status" value="1"/>
</dbReference>
<accession>A0AAJ7U2I6</accession>
<keyword evidence="4" id="KW-0862">Zinc</keyword>
<evidence type="ECO:0000256" key="5">
    <source>
        <dbReference type="ARBA" id="ARBA00023054"/>
    </source>
</evidence>
<evidence type="ECO:0000256" key="4">
    <source>
        <dbReference type="ARBA" id="ARBA00022833"/>
    </source>
</evidence>
<dbReference type="Proteomes" id="UP001318040">
    <property type="component" value="Chromosome 49"/>
</dbReference>
<dbReference type="FunFam" id="3.30.565.10:FF:000035">
    <property type="entry name" value="MORC family CW-type zinc finger protein 4"/>
    <property type="match status" value="1"/>
</dbReference>
<feature type="region of interest" description="Disordered" evidence="8">
    <location>
        <begin position="796"/>
        <end position="822"/>
    </location>
</feature>
<gene>
    <name evidence="11" type="primary">LOC116952922</name>
</gene>
<evidence type="ECO:0000256" key="6">
    <source>
        <dbReference type="ARBA" id="ARBA00023242"/>
    </source>
</evidence>
<dbReference type="PANTHER" id="PTHR23336:SF76">
    <property type="entry name" value="MORC S5 DOMAIN-CONTAINING PROTEIN"/>
    <property type="match status" value="1"/>
</dbReference>
<dbReference type="GO" id="GO:0016887">
    <property type="term" value="F:ATP hydrolysis activity"/>
    <property type="evidence" value="ECO:0007669"/>
    <property type="project" value="InterPro"/>
</dbReference>
<dbReference type="PANTHER" id="PTHR23336">
    <property type="entry name" value="ZINC FINGER CW-TYPE COILED-COIL DOMAIN PROTEIN 3"/>
    <property type="match status" value="1"/>
</dbReference>
<dbReference type="Pfam" id="PF07496">
    <property type="entry name" value="zf-CW"/>
    <property type="match status" value="1"/>
</dbReference>
<evidence type="ECO:0000256" key="7">
    <source>
        <dbReference type="SAM" id="Coils"/>
    </source>
</evidence>
<dbReference type="RefSeq" id="XP_032828535.1">
    <property type="nucleotide sequence ID" value="XM_032972644.1"/>
</dbReference>
<dbReference type="InterPro" id="IPR041006">
    <property type="entry name" value="Morc_S5"/>
</dbReference>
<reference evidence="11" key="1">
    <citation type="submission" date="2025-08" db="UniProtKB">
        <authorList>
            <consortium name="RefSeq"/>
        </authorList>
    </citation>
    <scope>IDENTIFICATION</scope>
    <source>
        <tissue evidence="11">Sperm</tissue>
    </source>
</reference>
<feature type="region of interest" description="Disordered" evidence="8">
    <location>
        <begin position="659"/>
        <end position="708"/>
    </location>
</feature>
<evidence type="ECO:0000256" key="3">
    <source>
        <dbReference type="ARBA" id="ARBA00022771"/>
    </source>
</evidence>
<dbReference type="GO" id="GO:0005634">
    <property type="term" value="C:nucleus"/>
    <property type="evidence" value="ECO:0007669"/>
    <property type="project" value="UniProtKB-SubCell"/>
</dbReference>
<feature type="coiled-coil region" evidence="7">
    <location>
        <begin position="991"/>
        <end position="1033"/>
    </location>
</feature>
<sequence>MASPRPYKLSDRGIRPSEVNRKYLHTNSTSHTWPFSAFAELIDNAYDPDVGAKQIWIDKTVINGEQCLMFRDNGKGMCPDKLHKMLSFGFCEKQKVDNHVPIGMYGNGFKSGSMRLGRDAFVFTKNGTQMSVGMLSQSYLEAINQETIIVPIAVWGQKDHKLERVEDREVSLRDILHYSLFRTEQQLLTELSAIQTRTGTKIIIWNLRQNRAKSLELDFETDKYDILIPHDLVEEQLGLNTRQSYGERQRQMADSEYSLRAYCSILYLKPRTQVILRGAKVKTQLIAKSLAHIDHDIYQPMFLTSMKRKVKVTFGFNCKSKVHYGIMMYHHNRLIKAYERMKCQLQVSGVGEGVIGIIECDFLKPTHNKQDFDQTNEYRLTLSAVDRKLQEYWKDRSNLSSFLVDSTFNSKDLIEKPDQIWAQCDGCLKWRKLPDDIGKLPDKWYCQLNPDPQFRTCDVSEEAEDTDEMDVYKKSIRRRELREKAEQQQNARLHKEAMQRKVQLDAQAKQSNQVVPPLVIHTVTDGNGITSAAVLRTGKPPILVSATAPTAGATAPSAPTARRPLGGAEAAGPEMVQNLMNRVIQEAAFLKREKENLKQLSRQTVQADTTAVAEISRITAQHKMASCSSTASPSTSSSSAACEGLRISDVKSLSADASWQQPSPCANGTGSGPGGVANRAKRKVEACGMDQAKRPRTEPAESSPAANGVVSSCAGAASASSITVDDDDDDDDDVICLDVKSSRVPRIDADLRKVKQEADASTGPDNEAAQARDAAAMSSHGVQTVTLPFKCKAEEEDSGVGDAGDSAVGAAGAVPRASSAVDTLRRENERLQEVVQRLQQELVTRTVVKEEDKKQTEEKAERLAIVQAGSAKVDKEVGDSEAAPDEVDALRQELQKLRKDEEEWASVVSHLMKEIEDSMTAHKQATAENERLSEECARLRAAAPGQSPATTEAGTNTDAATDGATDVAAGVAGAATDAGVDACVGPDADTARETMEDGRKLQAELEQLQSEKAELEQLQMEKVELEAREAETAIYLSQGMSDRDSLVRLRQNVARLLQNLIPEFQMPDDPTLVDDIVPQLLQSTSS</sequence>
<keyword evidence="5 7" id="KW-0175">Coiled coil</keyword>
<keyword evidence="10" id="KW-1185">Reference proteome</keyword>
<name>A0AAJ7U2I6_PETMA</name>
<evidence type="ECO:0000259" key="9">
    <source>
        <dbReference type="PROSITE" id="PS51050"/>
    </source>
</evidence>
<dbReference type="SUPFAM" id="SSF55874">
    <property type="entry name" value="ATPase domain of HSP90 chaperone/DNA topoisomerase II/histidine kinase"/>
    <property type="match status" value="1"/>
</dbReference>
<feature type="compositionally biased region" description="Low complexity" evidence="8">
    <location>
        <begin position="803"/>
        <end position="814"/>
    </location>
</feature>
<dbReference type="Pfam" id="PF13589">
    <property type="entry name" value="HATPase_c_3"/>
    <property type="match status" value="1"/>
</dbReference>
<keyword evidence="3" id="KW-0863">Zinc-finger</keyword>
<evidence type="ECO:0000313" key="10">
    <source>
        <dbReference type="Proteomes" id="UP001318040"/>
    </source>
</evidence>
<dbReference type="KEGG" id="pmrn:116952922"/>
<feature type="coiled-coil region" evidence="7">
    <location>
        <begin position="880"/>
        <end position="942"/>
    </location>
</feature>
<dbReference type="CDD" id="cd16931">
    <property type="entry name" value="HATPase_MORC-like"/>
    <property type="match status" value="1"/>
</dbReference>
<dbReference type="AlphaFoldDB" id="A0AAJ7U2I6"/>
<keyword evidence="6" id="KW-0539">Nucleus</keyword>
<feature type="region of interest" description="Disordered" evidence="8">
    <location>
        <begin position="754"/>
        <end position="777"/>
    </location>
</feature>
<proteinExistence type="predicted"/>
<organism evidence="10 11">
    <name type="scientific">Petromyzon marinus</name>
    <name type="common">Sea lamprey</name>
    <dbReference type="NCBI Taxonomy" id="7757"/>
    <lineage>
        <taxon>Eukaryota</taxon>
        <taxon>Metazoa</taxon>
        <taxon>Chordata</taxon>
        <taxon>Craniata</taxon>
        <taxon>Vertebrata</taxon>
        <taxon>Cyclostomata</taxon>
        <taxon>Hyperoartia</taxon>
        <taxon>Petromyzontiformes</taxon>
        <taxon>Petromyzontidae</taxon>
        <taxon>Petromyzon</taxon>
    </lineage>
</organism>